<feature type="compositionally biased region" description="Low complexity" evidence="1">
    <location>
        <begin position="31"/>
        <end position="51"/>
    </location>
</feature>
<evidence type="ECO:0000256" key="2">
    <source>
        <dbReference type="SAM" id="Phobius"/>
    </source>
</evidence>
<feature type="region of interest" description="Disordered" evidence="1">
    <location>
        <begin position="31"/>
        <end position="58"/>
    </location>
</feature>
<accession>A0ABN1HC67</accession>
<keyword evidence="2" id="KW-1133">Transmembrane helix</keyword>
<dbReference type="Proteomes" id="UP001500957">
    <property type="component" value="Unassembled WGS sequence"/>
</dbReference>
<evidence type="ECO:0000313" key="4">
    <source>
        <dbReference type="Proteomes" id="UP001500957"/>
    </source>
</evidence>
<dbReference type="EMBL" id="BAAAHE010000049">
    <property type="protein sequence ID" value="GAA0636291.1"/>
    <property type="molecule type" value="Genomic_DNA"/>
</dbReference>
<keyword evidence="4" id="KW-1185">Reference proteome</keyword>
<reference evidence="3 4" key="1">
    <citation type="journal article" date="2019" name="Int. J. Syst. Evol. Microbiol.">
        <title>The Global Catalogue of Microorganisms (GCM) 10K type strain sequencing project: providing services to taxonomists for standard genome sequencing and annotation.</title>
        <authorList>
            <consortium name="The Broad Institute Genomics Platform"/>
            <consortium name="The Broad Institute Genome Sequencing Center for Infectious Disease"/>
            <person name="Wu L."/>
            <person name="Ma J."/>
        </authorList>
    </citation>
    <scope>NUCLEOTIDE SEQUENCE [LARGE SCALE GENOMIC DNA]</scope>
    <source>
        <strain evidence="3 4">JCM 10671</strain>
    </source>
</reference>
<comment type="caution">
    <text evidence="3">The sequence shown here is derived from an EMBL/GenBank/DDBJ whole genome shotgun (WGS) entry which is preliminary data.</text>
</comment>
<gene>
    <name evidence="3" type="ORF">GCM10009547_45720</name>
</gene>
<protein>
    <submittedName>
        <fullName evidence="3">Uncharacterized protein</fullName>
    </submittedName>
</protein>
<sequence length="91" mass="8690">MTLTARGFAVSAVALGGLAVAVPVVVLPEAQSSRATTTRPADAAPAAQVAPATPPRTPAGSDPALLIGVGVAALAGAGGLFAAAQYTARRA</sequence>
<feature type="transmembrane region" description="Helical" evidence="2">
    <location>
        <begin position="64"/>
        <end position="84"/>
    </location>
</feature>
<name>A0ABN1HC67_9ACTN</name>
<keyword evidence="2" id="KW-0812">Transmembrane</keyword>
<dbReference type="RefSeq" id="WP_344609185.1">
    <property type="nucleotide sequence ID" value="NZ_BAAAHE010000049.1"/>
</dbReference>
<proteinExistence type="predicted"/>
<evidence type="ECO:0000256" key="1">
    <source>
        <dbReference type="SAM" id="MobiDB-lite"/>
    </source>
</evidence>
<evidence type="ECO:0000313" key="3">
    <source>
        <dbReference type="EMBL" id="GAA0636291.1"/>
    </source>
</evidence>
<organism evidence="3 4">
    <name type="scientific">Sporichthya brevicatena</name>
    <dbReference type="NCBI Taxonomy" id="171442"/>
    <lineage>
        <taxon>Bacteria</taxon>
        <taxon>Bacillati</taxon>
        <taxon>Actinomycetota</taxon>
        <taxon>Actinomycetes</taxon>
        <taxon>Sporichthyales</taxon>
        <taxon>Sporichthyaceae</taxon>
        <taxon>Sporichthya</taxon>
    </lineage>
</organism>
<keyword evidence="2" id="KW-0472">Membrane</keyword>